<keyword evidence="3 6" id="KW-0812">Transmembrane</keyword>
<dbReference type="PANTHER" id="PTHR30086:SF20">
    <property type="entry name" value="ARGININE EXPORTER PROTEIN ARGO-RELATED"/>
    <property type="match status" value="1"/>
</dbReference>
<dbReference type="Pfam" id="PF01810">
    <property type="entry name" value="LysE"/>
    <property type="match status" value="1"/>
</dbReference>
<evidence type="ECO:0000256" key="1">
    <source>
        <dbReference type="ARBA" id="ARBA00004651"/>
    </source>
</evidence>
<keyword evidence="5 6" id="KW-0472">Membrane</keyword>
<dbReference type="GO" id="GO:0015171">
    <property type="term" value="F:amino acid transmembrane transporter activity"/>
    <property type="evidence" value="ECO:0007669"/>
    <property type="project" value="TreeGrafter"/>
</dbReference>
<dbReference type="PANTHER" id="PTHR30086">
    <property type="entry name" value="ARGININE EXPORTER PROTEIN ARGO"/>
    <property type="match status" value="1"/>
</dbReference>
<feature type="transmembrane region" description="Helical" evidence="6">
    <location>
        <begin position="179"/>
        <end position="199"/>
    </location>
</feature>
<evidence type="ECO:0000313" key="7">
    <source>
        <dbReference type="EMBL" id="KPL87350.1"/>
    </source>
</evidence>
<dbReference type="Proteomes" id="UP000050502">
    <property type="component" value="Unassembled WGS sequence"/>
</dbReference>
<comment type="caution">
    <text evidence="7">The sequence shown here is derived from an EMBL/GenBank/DDBJ whole genome shotgun (WGS) entry which is preliminary data.</text>
</comment>
<evidence type="ECO:0000313" key="8">
    <source>
        <dbReference type="Proteomes" id="UP000050502"/>
    </source>
</evidence>
<name>A0A0P6XSK5_9CHLR</name>
<evidence type="ECO:0000256" key="5">
    <source>
        <dbReference type="ARBA" id="ARBA00023136"/>
    </source>
</evidence>
<dbReference type="EMBL" id="LGKN01000006">
    <property type="protein sequence ID" value="KPL87350.1"/>
    <property type="molecule type" value="Genomic_DNA"/>
</dbReference>
<dbReference type="InterPro" id="IPR001123">
    <property type="entry name" value="LeuE-type"/>
</dbReference>
<evidence type="ECO:0000256" key="4">
    <source>
        <dbReference type="ARBA" id="ARBA00022989"/>
    </source>
</evidence>
<feature type="transmembrane region" description="Helical" evidence="6">
    <location>
        <begin position="38"/>
        <end position="59"/>
    </location>
</feature>
<accession>A0A0P6XSK5</accession>
<dbReference type="GO" id="GO:0005886">
    <property type="term" value="C:plasma membrane"/>
    <property type="evidence" value="ECO:0007669"/>
    <property type="project" value="UniProtKB-SubCell"/>
</dbReference>
<evidence type="ECO:0008006" key="9">
    <source>
        <dbReference type="Google" id="ProtNLM"/>
    </source>
</evidence>
<keyword evidence="2" id="KW-1003">Cell membrane</keyword>
<comment type="subcellular location">
    <subcellularLocation>
        <location evidence="1">Cell membrane</location>
        <topology evidence="1">Multi-pass membrane protein</topology>
    </subcellularLocation>
</comment>
<feature type="transmembrane region" description="Helical" evidence="6">
    <location>
        <begin position="143"/>
        <end position="167"/>
    </location>
</feature>
<dbReference type="AlphaFoldDB" id="A0A0P6XSK5"/>
<sequence>MTFLLQGMALGLSAAWLPGPFKAFLFSYTSIYGWRRTIWAAFAPLLSDGFIIAVALLLISSVPPQFTAGLHVAGGLFLLYLARSAYHALQAEAEAHIESGGSLRDVLTKATITNLLNPNPYIFWSFVGGPIIRRGWAISPWHAVSFLLGMYTLLIGGMAALVLLFGLTGRFDATLRRRLALVSVGLLVLMAGWQFWMAWQAWGNA</sequence>
<evidence type="ECO:0000256" key="2">
    <source>
        <dbReference type="ARBA" id="ARBA00022475"/>
    </source>
</evidence>
<proteinExistence type="predicted"/>
<organism evidence="7 8">
    <name type="scientific">Ardenticatena maritima</name>
    <dbReference type="NCBI Taxonomy" id="872965"/>
    <lineage>
        <taxon>Bacteria</taxon>
        <taxon>Bacillati</taxon>
        <taxon>Chloroflexota</taxon>
        <taxon>Ardenticatenia</taxon>
        <taxon>Ardenticatenales</taxon>
        <taxon>Ardenticatenaceae</taxon>
        <taxon>Ardenticatena</taxon>
    </lineage>
</organism>
<reference evidence="7 8" key="1">
    <citation type="submission" date="2015-07" db="EMBL/GenBank/DDBJ databases">
        <title>Whole genome sequence of Ardenticatena maritima DSM 23922.</title>
        <authorList>
            <person name="Hemp J."/>
            <person name="Ward L.M."/>
            <person name="Pace L.A."/>
            <person name="Fischer W.W."/>
        </authorList>
    </citation>
    <scope>NUCLEOTIDE SEQUENCE [LARGE SCALE GENOMIC DNA]</scope>
    <source>
        <strain evidence="7 8">110S</strain>
    </source>
</reference>
<evidence type="ECO:0000256" key="3">
    <source>
        <dbReference type="ARBA" id="ARBA00022692"/>
    </source>
</evidence>
<gene>
    <name evidence="7" type="ORF">SE16_11280</name>
</gene>
<keyword evidence="4 6" id="KW-1133">Transmembrane helix</keyword>
<evidence type="ECO:0000256" key="6">
    <source>
        <dbReference type="SAM" id="Phobius"/>
    </source>
</evidence>
<protein>
    <recommendedName>
        <fullName evidence="9">Lysine transporter LysE</fullName>
    </recommendedName>
</protein>